<sequence length="225" mass="26013">MDKVVDPLSNLPSGVKLLLRNLHNLIPEKLSDNNYPAWALNVRTALAANLLLGWIDGAEKLPPETAEEDGVMLPNPDYLPWMIVDTQIRAWMDGLCITTIAQKIYTDRQVNVSFQKNVWVSISQTYDEFDIRKGILRQLNVDDSRTDKEDLVNRILKALSHKSYLIFMDDVWSIDDEWWDRISRGLSKFLEHTSCIIITSRNEDIVKRMGAAKSRIHQPRFFNDE</sequence>
<comment type="caution">
    <text evidence="3">The sequence shown here is derived from an EMBL/GenBank/DDBJ whole genome shotgun (WGS) entry which is preliminary data.</text>
</comment>
<proteinExistence type="predicted"/>
<keyword evidence="4" id="KW-1185">Reference proteome</keyword>
<evidence type="ECO:0000256" key="1">
    <source>
        <dbReference type="ARBA" id="ARBA00022821"/>
    </source>
</evidence>
<dbReference type="GO" id="GO:0006952">
    <property type="term" value="P:defense response"/>
    <property type="evidence" value="ECO:0007669"/>
    <property type="project" value="UniProtKB-KW"/>
</dbReference>
<dbReference type="EMBL" id="MLFT02000007">
    <property type="protein sequence ID" value="PHT43259.1"/>
    <property type="molecule type" value="Genomic_DNA"/>
</dbReference>
<dbReference type="Gene3D" id="3.40.50.300">
    <property type="entry name" value="P-loop containing nucleotide triphosphate hydrolases"/>
    <property type="match status" value="1"/>
</dbReference>
<keyword evidence="1" id="KW-0611">Plant defense</keyword>
<gene>
    <name evidence="3" type="ORF">CQW23_17284</name>
</gene>
<feature type="domain" description="NB-ARC" evidence="2">
    <location>
        <begin position="92"/>
        <end position="225"/>
    </location>
</feature>
<dbReference type="AlphaFoldDB" id="A0A2G2WDK9"/>
<dbReference type="PANTHER" id="PTHR36766">
    <property type="entry name" value="PLANT BROAD-SPECTRUM MILDEW RESISTANCE PROTEIN RPW8"/>
    <property type="match status" value="1"/>
</dbReference>
<protein>
    <recommendedName>
        <fullName evidence="2">NB-ARC domain-containing protein</fullName>
    </recommendedName>
</protein>
<dbReference type="GO" id="GO:0043531">
    <property type="term" value="F:ADP binding"/>
    <property type="evidence" value="ECO:0007669"/>
    <property type="project" value="InterPro"/>
</dbReference>
<name>A0A2G2WDK9_CAPBA</name>
<accession>A0A2G2WDK9</accession>
<dbReference type="Proteomes" id="UP000224567">
    <property type="component" value="Unassembled WGS sequence"/>
</dbReference>
<organism evidence="3 4">
    <name type="scientific">Capsicum baccatum</name>
    <name type="common">Peruvian pepper</name>
    <dbReference type="NCBI Taxonomy" id="33114"/>
    <lineage>
        <taxon>Eukaryota</taxon>
        <taxon>Viridiplantae</taxon>
        <taxon>Streptophyta</taxon>
        <taxon>Embryophyta</taxon>
        <taxon>Tracheophyta</taxon>
        <taxon>Spermatophyta</taxon>
        <taxon>Magnoliopsida</taxon>
        <taxon>eudicotyledons</taxon>
        <taxon>Gunneridae</taxon>
        <taxon>Pentapetalae</taxon>
        <taxon>asterids</taxon>
        <taxon>lamiids</taxon>
        <taxon>Solanales</taxon>
        <taxon>Solanaceae</taxon>
        <taxon>Solanoideae</taxon>
        <taxon>Capsiceae</taxon>
        <taxon>Capsicum</taxon>
    </lineage>
</organism>
<reference evidence="3 4" key="1">
    <citation type="journal article" date="2017" name="Genome Biol.">
        <title>New reference genome sequences of hot pepper reveal the massive evolution of plant disease-resistance genes by retroduplication.</title>
        <authorList>
            <person name="Kim S."/>
            <person name="Park J."/>
            <person name="Yeom S.I."/>
            <person name="Kim Y.M."/>
            <person name="Seo E."/>
            <person name="Kim K.T."/>
            <person name="Kim M.S."/>
            <person name="Lee J.M."/>
            <person name="Cheong K."/>
            <person name="Shin H.S."/>
            <person name="Kim S.B."/>
            <person name="Han K."/>
            <person name="Lee J."/>
            <person name="Park M."/>
            <person name="Lee H.A."/>
            <person name="Lee H.Y."/>
            <person name="Lee Y."/>
            <person name="Oh S."/>
            <person name="Lee J.H."/>
            <person name="Choi E."/>
            <person name="Choi E."/>
            <person name="Lee S.E."/>
            <person name="Jeon J."/>
            <person name="Kim H."/>
            <person name="Choi G."/>
            <person name="Song H."/>
            <person name="Lee J."/>
            <person name="Lee S.C."/>
            <person name="Kwon J.K."/>
            <person name="Lee H.Y."/>
            <person name="Koo N."/>
            <person name="Hong Y."/>
            <person name="Kim R.W."/>
            <person name="Kang W.H."/>
            <person name="Huh J.H."/>
            <person name="Kang B.C."/>
            <person name="Yang T.J."/>
            <person name="Lee Y.H."/>
            <person name="Bennetzen J.L."/>
            <person name="Choi D."/>
        </authorList>
    </citation>
    <scope>NUCLEOTIDE SEQUENCE [LARGE SCALE GENOMIC DNA]</scope>
    <source>
        <strain evidence="4">cv. PBC81</strain>
    </source>
</reference>
<dbReference type="OrthoDB" id="1058471at2759"/>
<evidence type="ECO:0000259" key="2">
    <source>
        <dbReference type="Pfam" id="PF00931"/>
    </source>
</evidence>
<dbReference type="PANTHER" id="PTHR36766:SF63">
    <property type="entry name" value="NB-ARC DOMAIN-CONTAINING PROTEIN"/>
    <property type="match status" value="1"/>
</dbReference>
<evidence type="ECO:0000313" key="3">
    <source>
        <dbReference type="EMBL" id="PHT43259.1"/>
    </source>
</evidence>
<dbReference type="Pfam" id="PF00931">
    <property type="entry name" value="NB-ARC"/>
    <property type="match status" value="1"/>
</dbReference>
<reference evidence="4" key="2">
    <citation type="journal article" date="2017" name="J. Anim. Genet.">
        <title>Multiple reference genome sequences of hot pepper reveal the massive evolution of plant disease resistance genes by retroduplication.</title>
        <authorList>
            <person name="Kim S."/>
            <person name="Park J."/>
            <person name="Yeom S.-I."/>
            <person name="Kim Y.-M."/>
            <person name="Seo E."/>
            <person name="Kim K.-T."/>
            <person name="Kim M.-S."/>
            <person name="Lee J.M."/>
            <person name="Cheong K."/>
            <person name="Shin H.-S."/>
            <person name="Kim S.-B."/>
            <person name="Han K."/>
            <person name="Lee J."/>
            <person name="Park M."/>
            <person name="Lee H.-A."/>
            <person name="Lee H.-Y."/>
            <person name="Lee Y."/>
            <person name="Oh S."/>
            <person name="Lee J.H."/>
            <person name="Choi E."/>
            <person name="Choi E."/>
            <person name="Lee S.E."/>
            <person name="Jeon J."/>
            <person name="Kim H."/>
            <person name="Choi G."/>
            <person name="Song H."/>
            <person name="Lee J."/>
            <person name="Lee S.-C."/>
            <person name="Kwon J.-K."/>
            <person name="Lee H.-Y."/>
            <person name="Koo N."/>
            <person name="Hong Y."/>
            <person name="Kim R.W."/>
            <person name="Kang W.-H."/>
            <person name="Huh J.H."/>
            <person name="Kang B.-C."/>
            <person name="Yang T.-J."/>
            <person name="Lee Y.-H."/>
            <person name="Bennetzen J.L."/>
            <person name="Choi D."/>
        </authorList>
    </citation>
    <scope>NUCLEOTIDE SEQUENCE [LARGE SCALE GENOMIC DNA]</scope>
    <source>
        <strain evidence="4">cv. PBC81</strain>
    </source>
</reference>
<dbReference type="InterPro" id="IPR002182">
    <property type="entry name" value="NB-ARC"/>
</dbReference>
<dbReference type="SUPFAM" id="SSF52540">
    <property type="entry name" value="P-loop containing nucleoside triphosphate hydrolases"/>
    <property type="match status" value="1"/>
</dbReference>
<dbReference type="InterPro" id="IPR027417">
    <property type="entry name" value="P-loop_NTPase"/>
</dbReference>
<evidence type="ECO:0000313" key="4">
    <source>
        <dbReference type="Proteomes" id="UP000224567"/>
    </source>
</evidence>
<dbReference type="STRING" id="33114.A0A2G2WDK9"/>